<keyword evidence="2" id="KW-1185">Reference proteome</keyword>
<dbReference type="AlphaFoldDB" id="A0AAQ3KXG2"/>
<evidence type="ECO:0000313" key="1">
    <source>
        <dbReference type="EMBL" id="WOL16857.1"/>
    </source>
</evidence>
<accession>A0AAQ3KXG2</accession>
<dbReference type="InterPro" id="IPR053085">
    <property type="entry name" value="Jasmonate-induced_protein"/>
</dbReference>
<reference evidence="1 2" key="1">
    <citation type="submission" date="2023-10" db="EMBL/GenBank/DDBJ databases">
        <title>Chromosome-scale genome assembly provides insights into flower coloration mechanisms of Canna indica.</title>
        <authorList>
            <person name="Li C."/>
        </authorList>
    </citation>
    <scope>NUCLEOTIDE SEQUENCE [LARGE SCALE GENOMIC DNA]</scope>
    <source>
        <tissue evidence="1">Flower</tissue>
    </source>
</reference>
<dbReference type="InterPro" id="IPR049065">
    <property type="entry name" value="Nakanori"/>
</dbReference>
<dbReference type="Proteomes" id="UP001327560">
    <property type="component" value="Chromosome 8"/>
</dbReference>
<name>A0AAQ3KXG2_9LILI</name>
<dbReference type="PANTHER" id="PTHR36482">
    <property type="entry name" value="OSJNBA0024J22.15 PROTEIN"/>
    <property type="match status" value="1"/>
</dbReference>
<dbReference type="EMBL" id="CP136897">
    <property type="protein sequence ID" value="WOL16857.1"/>
    <property type="molecule type" value="Genomic_DNA"/>
</dbReference>
<dbReference type="Pfam" id="PF21230">
    <property type="entry name" value="Nakanori"/>
    <property type="match status" value="1"/>
</dbReference>
<organism evidence="1 2">
    <name type="scientific">Canna indica</name>
    <name type="common">Indian-shot</name>
    <dbReference type="NCBI Taxonomy" id="4628"/>
    <lineage>
        <taxon>Eukaryota</taxon>
        <taxon>Viridiplantae</taxon>
        <taxon>Streptophyta</taxon>
        <taxon>Embryophyta</taxon>
        <taxon>Tracheophyta</taxon>
        <taxon>Spermatophyta</taxon>
        <taxon>Magnoliopsida</taxon>
        <taxon>Liliopsida</taxon>
        <taxon>Zingiberales</taxon>
        <taxon>Cannaceae</taxon>
        <taxon>Canna</taxon>
    </lineage>
</organism>
<dbReference type="PANTHER" id="PTHR36482:SF5">
    <property type="entry name" value="23 KDA JASMONATE-INDUCED PROTEIN-LIKE"/>
    <property type="match status" value="1"/>
</dbReference>
<proteinExistence type="predicted"/>
<evidence type="ECO:0000313" key="2">
    <source>
        <dbReference type="Proteomes" id="UP001327560"/>
    </source>
</evidence>
<sequence length="348" mass="38392">MVEKRHIYLCENLIPEGSLTSAFIRKPLISPASLLSPGTSLMENKENCVPRLTRAAAKQAASATVVDPCGSSKRKRVALSDLSTLTNVVALVSCDGGQFGEHLEQTPIEMEDNVFGNPISVEAVAVKGEAEPEDIGDRNAFAVQIVEGLADESQIRRFGARSALNLRNDGSKYQQALLYLKTLKARFSDGVSTLCLVYNATGGAIRFVAGHDWWGHVYGDSHYPREVANGQWGAFFHVKRTGPPSGSNAAVVYRGRNAAGEEVDYLLAWDNPWLYWLYNNKAYAEIREAGYFDRIDWKLIERSMQVQLQHRATGRGCAADARTTRDTTATFEAILTWNEKLRACMAAI</sequence>
<gene>
    <name evidence="1" type="ORF">Cni_G25645</name>
</gene>
<protein>
    <submittedName>
        <fullName evidence="1">23 kDa jasmonate-induced protein-like</fullName>
    </submittedName>
</protein>